<feature type="transmembrane region" description="Helical" evidence="16">
    <location>
        <begin position="47"/>
        <end position="69"/>
    </location>
</feature>
<evidence type="ECO:0000256" key="4">
    <source>
        <dbReference type="ARBA" id="ARBA00012269"/>
    </source>
</evidence>
<evidence type="ECO:0000256" key="11">
    <source>
        <dbReference type="ARBA" id="ARBA00023002"/>
    </source>
</evidence>
<dbReference type="PANTHER" id="PTHR10869:SF181">
    <property type="entry name" value="FE2OG DIOXYGENASE DOMAIN-CONTAINING PROTEIN"/>
    <property type="match status" value="1"/>
</dbReference>
<evidence type="ECO:0000256" key="13">
    <source>
        <dbReference type="ARBA" id="ARBA00023136"/>
    </source>
</evidence>
<dbReference type="EMBL" id="JBJKBG010000006">
    <property type="protein sequence ID" value="KAL3736613.1"/>
    <property type="molecule type" value="Genomic_DNA"/>
</dbReference>
<evidence type="ECO:0000256" key="15">
    <source>
        <dbReference type="ARBA" id="ARBA00049169"/>
    </source>
</evidence>
<name>A0ABD3KEM9_EUCGL</name>
<organism evidence="18 19">
    <name type="scientific">Eucalyptus globulus</name>
    <name type="common">Tasmanian blue gum</name>
    <dbReference type="NCBI Taxonomy" id="34317"/>
    <lineage>
        <taxon>Eukaryota</taxon>
        <taxon>Viridiplantae</taxon>
        <taxon>Streptophyta</taxon>
        <taxon>Embryophyta</taxon>
        <taxon>Tracheophyta</taxon>
        <taxon>Spermatophyta</taxon>
        <taxon>Magnoliopsida</taxon>
        <taxon>eudicotyledons</taxon>
        <taxon>Gunneridae</taxon>
        <taxon>Pentapetalae</taxon>
        <taxon>rosids</taxon>
        <taxon>malvids</taxon>
        <taxon>Myrtales</taxon>
        <taxon>Myrtaceae</taxon>
        <taxon>Myrtoideae</taxon>
        <taxon>Eucalypteae</taxon>
        <taxon>Eucalyptus</taxon>
    </lineage>
</organism>
<reference evidence="18 19" key="1">
    <citation type="submission" date="2024-11" db="EMBL/GenBank/DDBJ databases">
        <title>Chromosome-level genome assembly of Eucalyptus globulus Labill. provides insights into its genome evolution.</title>
        <authorList>
            <person name="Li X."/>
        </authorList>
    </citation>
    <scope>NUCLEOTIDE SEQUENCE [LARGE SCALE GENOMIC DNA]</scope>
    <source>
        <strain evidence="18">CL2024</strain>
        <tissue evidence="18">Fresh tender leaves</tissue>
    </source>
</reference>
<accession>A0ABD3KEM9</accession>
<evidence type="ECO:0000313" key="18">
    <source>
        <dbReference type="EMBL" id="KAL3736613.1"/>
    </source>
</evidence>
<evidence type="ECO:0000259" key="17">
    <source>
        <dbReference type="PROSITE" id="PS51471"/>
    </source>
</evidence>
<evidence type="ECO:0000256" key="6">
    <source>
        <dbReference type="ARBA" id="ARBA00022723"/>
    </source>
</evidence>
<evidence type="ECO:0000313" key="19">
    <source>
        <dbReference type="Proteomes" id="UP001634007"/>
    </source>
</evidence>
<evidence type="ECO:0000256" key="5">
    <source>
        <dbReference type="ARBA" id="ARBA00022692"/>
    </source>
</evidence>
<evidence type="ECO:0000256" key="3">
    <source>
        <dbReference type="ARBA" id="ARBA00006511"/>
    </source>
</evidence>
<dbReference type="EC" id="1.14.11.2" evidence="4"/>
<keyword evidence="19" id="KW-1185">Reference proteome</keyword>
<feature type="domain" description="Fe2OG dioxygenase" evidence="17">
    <location>
        <begin position="185"/>
        <end position="308"/>
    </location>
</feature>
<dbReference type="InterPro" id="IPR045054">
    <property type="entry name" value="P4HA-like"/>
</dbReference>
<dbReference type="SMART" id="SM00702">
    <property type="entry name" value="P4Hc"/>
    <property type="match status" value="1"/>
</dbReference>
<evidence type="ECO:0000256" key="8">
    <source>
        <dbReference type="ARBA" id="ARBA00022964"/>
    </source>
</evidence>
<comment type="similarity">
    <text evidence="3">Belongs to the P4HA family.</text>
</comment>
<dbReference type="PROSITE" id="PS51471">
    <property type="entry name" value="FE2OG_OXY"/>
    <property type="match status" value="1"/>
</dbReference>
<gene>
    <name evidence="18" type="ORF">ACJRO7_025542</name>
</gene>
<keyword evidence="6" id="KW-0479">Metal-binding</keyword>
<comment type="subcellular location">
    <subcellularLocation>
        <location evidence="2">Endoplasmic reticulum membrane</location>
        <topology evidence="2">Single-pass type II membrane protein</topology>
    </subcellularLocation>
</comment>
<dbReference type="AlphaFoldDB" id="A0ABD3KEM9"/>
<dbReference type="InterPro" id="IPR006620">
    <property type="entry name" value="Pro_4_hyd_alph"/>
</dbReference>
<dbReference type="GO" id="GO:0004656">
    <property type="term" value="F:procollagen-proline 4-dioxygenase activity"/>
    <property type="evidence" value="ECO:0007669"/>
    <property type="project" value="UniProtKB-EC"/>
</dbReference>
<dbReference type="InterPro" id="IPR044862">
    <property type="entry name" value="Pro_4_hyd_alph_FE2OG_OXY"/>
</dbReference>
<evidence type="ECO:0000256" key="7">
    <source>
        <dbReference type="ARBA" id="ARBA00022824"/>
    </source>
</evidence>
<protein>
    <recommendedName>
        <fullName evidence="4">procollagen-proline 4-dioxygenase</fullName>
        <ecNumber evidence="4">1.14.11.2</ecNumber>
    </recommendedName>
</protein>
<keyword evidence="5 16" id="KW-0812">Transmembrane</keyword>
<keyword evidence="14" id="KW-0325">Glycoprotein</keyword>
<evidence type="ECO:0000256" key="12">
    <source>
        <dbReference type="ARBA" id="ARBA00023004"/>
    </source>
</evidence>
<evidence type="ECO:0000256" key="14">
    <source>
        <dbReference type="ARBA" id="ARBA00023180"/>
    </source>
</evidence>
<dbReference type="InterPro" id="IPR005123">
    <property type="entry name" value="Oxoglu/Fe-dep_dioxygenase_dom"/>
</dbReference>
<keyword evidence="7" id="KW-0256">Endoplasmic reticulum</keyword>
<comment type="caution">
    <text evidence="18">The sequence shown here is derived from an EMBL/GenBank/DDBJ whole genome shotgun (WGS) entry which is preliminary data.</text>
</comment>
<dbReference type="PANTHER" id="PTHR10869">
    <property type="entry name" value="PROLYL 4-HYDROXYLASE ALPHA SUBUNIT"/>
    <property type="match status" value="1"/>
</dbReference>
<keyword evidence="13 16" id="KW-0472">Membrane</keyword>
<evidence type="ECO:0000256" key="9">
    <source>
        <dbReference type="ARBA" id="ARBA00022968"/>
    </source>
</evidence>
<dbReference type="FunFam" id="2.60.120.620:FF:000002">
    <property type="entry name" value="Prolyl 4-hydroxylase 4"/>
    <property type="match status" value="1"/>
</dbReference>
<keyword evidence="11" id="KW-0560">Oxidoreductase</keyword>
<dbReference type="Pfam" id="PF13640">
    <property type="entry name" value="2OG-FeII_Oxy_3"/>
    <property type="match status" value="1"/>
</dbReference>
<keyword evidence="10 16" id="KW-1133">Transmembrane helix</keyword>
<dbReference type="Proteomes" id="UP001634007">
    <property type="component" value="Unassembled WGS sequence"/>
</dbReference>
<comment type="cofactor">
    <cofactor evidence="1">
        <name>L-ascorbate</name>
        <dbReference type="ChEBI" id="CHEBI:38290"/>
    </cofactor>
</comment>
<keyword evidence="9" id="KW-0735">Signal-anchor</keyword>
<comment type="catalytic activity">
    <reaction evidence="15">
        <text>L-prolyl-[collagen] + 2-oxoglutarate + O2 = trans-4-hydroxy-L-prolyl-[collagen] + succinate + CO2</text>
        <dbReference type="Rhea" id="RHEA:18945"/>
        <dbReference type="Rhea" id="RHEA-COMP:11676"/>
        <dbReference type="Rhea" id="RHEA-COMP:11680"/>
        <dbReference type="ChEBI" id="CHEBI:15379"/>
        <dbReference type="ChEBI" id="CHEBI:16526"/>
        <dbReference type="ChEBI" id="CHEBI:16810"/>
        <dbReference type="ChEBI" id="CHEBI:30031"/>
        <dbReference type="ChEBI" id="CHEBI:50342"/>
        <dbReference type="ChEBI" id="CHEBI:61965"/>
        <dbReference type="EC" id="1.14.11.2"/>
    </reaction>
</comment>
<evidence type="ECO:0000256" key="1">
    <source>
        <dbReference type="ARBA" id="ARBA00001961"/>
    </source>
</evidence>
<proteinExistence type="inferred from homology"/>
<keyword evidence="8" id="KW-0223">Dioxygenase</keyword>
<dbReference type="Gene3D" id="2.60.120.620">
    <property type="entry name" value="q2cbj1_9rhob like domain"/>
    <property type="match status" value="1"/>
</dbReference>
<sequence length="313" mass="35095">MRPHAIGLYVQFLWDFVKKALFWPDSGPKMAKGKVARVQARRASKRSLALALLLSFTVVLLFLLAFGIVSIPVRREISPRDGPSTVERAAFGGLGERGKQWTQVLSWEPRAFLYHNFLSREECEYLISLAKPHISKSTVVDGSNGKSMDSGVRTSFGMFLNRGQDKIVRAIEKRIADFTHIPVEHGEGLQILQYGHGQKYDAHHDYFSDSFNTRNGGQRMATMLMYLSDVEEGGETVFPAAKANFSAVPWWNELSECGKQGLSVKPKMGNAVLFWSMKPDGTLDPTSLHGACPVIKGTKWSAPKWMRVQNYRV</sequence>
<evidence type="ECO:0000256" key="10">
    <source>
        <dbReference type="ARBA" id="ARBA00022989"/>
    </source>
</evidence>
<evidence type="ECO:0000256" key="16">
    <source>
        <dbReference type="SAM" id="Phobius"/>
    </source>
</evidence>
<evidence type="ECO:0000256" key="2">
    <source>
        <dbReference type="ARBA" id="ARBA00004648"/>
    </source>
</evidence>
<dbReference type="GO" id="GO:0046872">
    <property type="term" value="F:metal ion binding"/>
    <property type="evidence" value="ECO:0007669"/>
    <property type="project" value="UniProtKB-KW"/>
</dbReference>
<dbReference type="GO" id="GO:0005789">
    <property type="term" value="C:endoplasmic reticulum membrane"/>
    <property type="evidence" value="ECO:0007669"/>
    <property type="project" value="UniProtKB-SubCell"/>
</dbReference>
<keyword evidence="12" id="KW-0408">Iron</keyword>